<gene>
    <name evidence="11" type="primary">uvrD1</name>
    <name evidence="11" type="ORF">CLBCK_00040</name>
</gene>
<evidence type="ECO:0000256" key="9">
    <source>
        <dbReference type="PROSITE-ProRule" id="PRU00560"/>
    </source>
</evidence>
<dbReference type="EMBL" id="LZZI01000001">
    <property type="protein sequence ID" value="OOM66048.1"/>
    <property type="molecule type" value="Genomic_DNA"/>
</dbReference>
<evidence type="ECO:0000256" key="7">
    <source>
        <dbReference type="ARBA" id="ARBA00034808"/>
    </source>
</evidence>
<dbReference type="GO" id="GO:0016887">
    <property type="term" value="F:ATP hydrolysis activity"/>
    <property type="evidence" value="ECO:0007669"/>
    <property type="project" value="RHEA"/>
</dbReference>
<keyword evidence="3 9" id="KW-0347">Helicase</keyword>
<comment type="catalytic activity">
    <reaction evidence="8">
        <text>ATP + H2O = ADP + phosphate + H(+)</text>
        <dbReference type="Rhea" id="RHEA:13065"/>
        <dbReference type="ChEBI" id="CHEBI:15377"/>
        <dbReference type="ChEBI" id="CHEBI:15378"/>
        <dbReference type="ChEBI" id="CHEBI:30616"/>
        <dbReference type="ChEBI" id="CHEBI:43474"/>
        <dbReference type="ChEBI" id="CHEBI:456216"/>
        <dbReference type="EC" id="5.6.2.4"/>
    </reaction>
</comment>
<keyword evidence="1 9" id="KW-0547">Nucleotide-binding</keyword>
<dbReference type="RefSeq" id="WP_173715162.1">
    <property type="nucleotide sequence ID" value="NZ_JABTAE010000001.1"/>
</dbReference>
<dbReference type="GO" id="GO:0005524">
    <property type="term" value="F:ATP binding"/>
    <property type="evidence" value="ECO:0007669"/>
    <property type="project" value="UniProtKB-UniRule"/>
</dbReference>
<proteinExistence type="predicted"/>
<keyword evidence="4 9" id="KW-0067">ATP-binding</keyword>
<dbReference type="GO" id="GO:0000725">
    <property type="term" value="P:recombinational repair"/>
    <property type="evidence" value="ECO:0007669"/>
    <property type="project" value="TreeGrafter"/>
</dbReference>
<evidence type="ECO:0000256" key="8">
    <source>
        <dbReference type="ARBA" id="ARBA00048988"/>
    </source>
</evidence>
<dbReference type="PANTHER" id="PTHR11070">
    <property type="entry name" value="UVRD / RECB / PCRA DNA HELICASE FAMILY MEMBER"/>
    <property type="match status" value="1"/>
</dbReference>
<feature type="binding site" evidence="9">
    <location>
        <begin position="125"/>
        <end position="132"/>
    </location>
    <ligand>
        <name>ATP</name>
        <dbReference type="ChEBI" id="CHEBI:30616"/>
    </ligand>
</feature>
<evidence type="ECO:0000256" key="4">
    <source>
        <dbReference type="ARBA" id="ARBA00022840"/>
    </source>
</evidence>
<comment type="caution">
    <text evidence="11">The sequence shown here is derived from an EMBL/GenBank/DDBJ whole genome shotgun (WGS) entry which is preliminary data.</text>
</comment>
<dbReference type="Pfam" id="PF13361">
    <property type="entry name" value="UvrD_C"/>
    <property type="match status" value="1"/>
</dbReference>
<dbReference type="InterPro" id="IPR014017">
    <property type="entry name" value="DNA_helicase_UvrD-like_C"/>
</dbReference>
<evidence type="ECO:0000259" key="10">
    <source>
        <dbReference type="PROSITE" id="PS51198"/>
    </source>
</evidence>
<keyword evidence="2 9" id="KW-0378">Hydrolase</keyword>
<dbReference type="InterPro" id="IPR014016">
    <property type="entry name" value="UvrD-like_ATP-bd"/>
</dbReference>
<evidence type="ECO:0000256" key="3">
    <source>
        <dbReference type="ARBA" id="ARBA00022806"/>
    </source>
</evidence>
<evidence type="ECO:0000256" key="1">
    <source>
        <dbReference type="ARBA" id="ARBA00022741"/>
    </source>
</evidence>
<dbReference type="InterPro" id="IPR000212">
    <property type="entry name" value="DNA_helicase_UvrD/REP"/>
</dbReference>
<evidence type="ECO:0000256" key="6">
    <source>
        <dbReference type="ARBA" id="ARBA00034617"/>
    </source>
</evidence>
<organism evidence="11 12">
    <name type="scientific">Clostridium beijerinckii</name>
    <name type="common">Clostridium MP</name>
    <dbReference type="NCBI Taxonomy" id="1520"/>
    <lineage>
        <taxon>Bacteria</taxon>
        <taxon>Bacillati</taxon>
        <taxon>Bacillota</taxon>
        <taxon>Clostridia</taxon>
        <taxon>Eubacteriales</taxon>
        <taxon>Clostridiaceae</taxon>
        <taxon>Clostridium</taxon>
    </lineage>
</organism>
<dbReference type="Gene3D" id="1.10.486.10">
    <property type="entry name" value="PCRA, domain 4"/>
    <property type="match status" value="1"/>
</dbReference>
<dbReference type="InterPro" id="IPR027417">
    <property type="entry name" value="P-loop_NTPase"/>
</dbReference>
<evidence type="ECO:0000313" key="11">
    <source>
        <dbReference type="EMBL" id="OOM66048.1"/>
    </source>
</evidence>
<name>A0A1S8SKK1_CLOBE</name>
<dbReference type="GO" id="GO:0003677">
    <property type="term" value="F:DNA binding"/>
    <property type="evidence" value="ECO:0007669"/>
    <property type="project" value="InterPro"/>
</dbReference>
<evidence type="ECO:0000313" key="12">
    <source>
        <dbReference type="Proteomes" id="UP000190973"/>
    </source>
</evidence>
<dbReference type="PANTHER" id="PTHR11070:SF67">
    <property type="entry name" value="DNA 3'-5' HELICASE"/>
    <property type="match status" value="1"/>
</dbReference>
<dbReference type="PROSITE" id="PS51198">
    <property type="entry name" value="UVRD_HELICASE_ATP_BIND"/>
    <property type="match status" value="1"/>
</dbReference>
<dbReference type="Proteomes" id="UP000190973">
    <property type="component" value="Unassembled WGS sequence"/>
</dbReference>
<dbReference type="Gene3D" id="3.40.50.300">
    <property type="entry name" value="P-loop containing nucleotide triphosphate hydrolases"/>
    <property type="match status" value="3"/>
</dbReference>
<protein>
    <recommendedName>
        <fullName evidence="7">DNA 3'-5' helicase</fullName>
        <ecNumber evidence="7">5.6.2.4</ecNumber>
    </recommendedName>
</protein>
<keyword evidence="5" id="KW-0413">Isomerase</keyword>
<dbReference type="SUPFAM" id="SSF52540">
    <property type="entry name" value="P-loop containing nucleoside triphosphate hydrolases"/>
    <property type="match status" value="1"/>
</dbReference>
<evidence type="ECO:0000256" key="2">
    <source>
        <dbReference type="ARBA" id="ARBA00022801"/>
    </source>
</evidence>
<evidence type="ECO:0000256" key="5">
    <source>
        <dbReference type="ARBA" id="ARBA00023235"/>
    </source>
</evidence>
<reference evidence="11 12" key="1">
    <citation type="submission" date="2016-05" db="EMBL/GenBank/DDBJ databases">
        <title>Microbial solvent formation.</title>
        <authorList>
            <person name="Poehlein A."/>
            <person name="Montoya Solano J.D."/>
            <person name="Flitsch S."/>
            <person name="Krabben P."/>
            <person name="Duerre P."/>
            <person name="Daniel R."/>
        </authorList>
    </citation>
    <scope>NUCLEOTIDE SEQUENCE [LARGE SCALE GENOMIC DNA]</scope>
    <source>
        <strain evidence="11 12">DSM 53</strain>
    </source>
</reference>
<feature type="domain" description="UvrD-like helicase ATP-binding" evidence="10">
    <location>
        <begin position="104"/>
        <end position="418"/>
    </location>
</feature>
<dbReference type="Pfam" id="PF00580">
    <property type="entry name" value="UvrD-helicase"/>
    <property type="match status" value="1"/>
</dbReference>
<dbReference type="AlphaFoldDB" id="A0A1S8SKK1"/>
<comment type="catalytic activity">
    <reaction evidence="6">
        <text>Couples ATP hydrolysis with the unwinding of duplex DNA by translocating in the 3'-5' direction.</text>
        <dbReference type="EC" id="5.6.2.4"/>
    </reaction>
</comment>
<dbReference type="EC" id="5.6.2.4" evidence="7"/>
<sequence>MFEMPKYALLIYYKELLEENINHIAECLRQGVIVHLFYKEIFKEKLNKLNEENTEFFELALKSNLFYIYDKQENLWDDNVVIAEDDKIINEKLYEIICNDENSEFNHHQYDIITAKENSNYIIVSGAGTGKTTTMINRLIYLKKTNPKFTFEKAALITFTNKASREMRERLLVILEKYYNVTKNPEYLDMMDEAARCTITTIHGFSKKLINEFGKSINLNKNIKVKSFKYQRKKAITSGLDYLYKNHREVYEVIKYYPLYDVEAKLLSIWEKLDNYSVDVNSINYKVDFGDDEKRFSELVKIVIKKAQEYLESNKDYEVEIADLMKKLAYKELFYDAQNKYNFIMVDEFQDSDNIQIDFVANFCHITKAKLLVVGDEKQSIYRFRGAEHTSFYRLKEKLNSYNMTVKEFSMVRNYRTDSNLLKEINDIFVYIDEKVSKFNYNDHIYSLVNRDKESKINYISLADEYQETVDFYLDLLEENKNNEENSFISVLFRSNNDLKEFKKFCDKSGIPCRVDIAGEFYRHEAVRDFYIMIKALVDSNFNNIMYSFIGTPYINKEINKESILCEDSNQLSNYLKKILEEKKWGMYQNQVKEINILELIDKIILELKPIRNYYSRELLKAKINKKNYKDIAYAKTLEYKINLEHLLYLIRDNFSDNISSIFSVEEFLKLKISTDNTIDIRKPESIYEKNFLQCSTVHKAKGLEYDYVIMPKLTNPFITGKAVDVILRSDEDIAKVGFKVKLGDDEYKNSYYSDYLKDEKSEIIGEEARLLYVAMTRCKRKLFLNAAGVIGTEGQNNWKSLIGGAKSYV</sequence>
<accession>A0A1S8SKK1</accession>
<dbReference type="GO" id="GO:0043138">
    <property type="term" value="F:3'-5' DNA helicase activity"/>
    <property type="evidence" value="ECO:0007669"/>
    <property type="project" value="UniProtKB-EC"/>
</dbReference>
<dbReference type="GO" id="GO:0005829">
    <property type="term" value="C:cytosol"/>
    <property type="evidence" value="ECO:0007669"/>
    <property type="project" value="TreeGrafter"/>
</dbReference>